<comment type="caution">
    <text evidence="1">The sequence shown here is derived from an EMBL/GenBank/DDBJ whole genome shotgun (WGS) entry which is preliminary data.</text>
</comment>
<dbReference type="Proteomes" id="UP001217089">
    <property type="component" value="Unassembled WGS sequence"/>
</dbReference>
<proteinExistence type="predicted"/>
<keyword evidence="2" id="KW-1185">Reference proteome</keyword>
<dbReference type="EMBL" id="JARBDR010000271">
    <property type="protein sequence ID" value="KAJ8316690.1"/>
    <property type="molecule type" value="Genomic_DNA"/>
</dbReference>
<gene>
    <name evidence="1" type="ORF">KUTeg_005761</name>
</gene>
<organism evidence="1 2">
    <name type="scientific">Tegillarca granosa</name>
    <name type="common">Malaysian cockle</name>
    <name type="synonym">Anadara granosa</name>
    <dbReference type="NCBI Taxonomy" id="220873"/>
    <lineage>
        <taxon>Eukaryota</taxon>
        <taxon>Metazoa</taxon>
        <taxon>Spiralia</taxon>
        <taxon>Lophotrochozoa</taxon>
        <taxon>Mollusca</taxon>
        <taxon>Bivalvia</taxon>
        <taxon>Autobranchia</taxon>
        <taxon>Pteriomorphia</taxon>
        <taxon>Arcoida</taxon>
        <taxon>Arcoidea</taxon>
        <taxon>Arcidae</taxon>
        <taxon>Tegillarca</taxon>
    </lineage>
</organism>
<accession>A0ABQ9FKB9</accession>
<name>A0ABQ9FKB9_TEGGR</name>
<reference evidence="1 2" key="1">
    <citation type="submission" date="2022-12" db="EMBL/GenBank/DDBJ databases">
        <title>Chromosome-level genome of Tegillarca granosa.</title>
        <authorList>
            <person name="Kim J."/>
        </authorList>
    </citation>
    <scope>NUCLEOTIDE SEQUENCE [LARGE SCALE GENOMIC DNA]</scope>
    <source>
        <strain evidence="1">Teg-2019</strain>
        <tissue evidence="1">Adductor muscle</tissue>
    </source>
</reference>
<protein>
    <submittedName>
        <fullName evidence="1">Uncharacterized protein</fullName>
    </submittedName>
</protein>
<evidence type="ECO:0000313" key="2">
    <source>
        <dbReference type="Proteomes" id="UP001217089"/>
    </source>
</evidence>
<evidence type="ECO:0000313" key="1">
    <source>
        <dbReference type="EMBL" id="KAJ8316690.1"/>
    </source>
</evidence>
<sequence>MKARKDWNKPQCRDSVLRSIYVNEDLTKKRSKLYSIARSYVKQKRCTKAWSWDGKVFVTDLSNNKRRIDDLLVFGPITDSQTSIKFSSAGAVAKDVRQRLSFRKLEG</sequence>